<accession>A0A1N6K2D2</accession>
<organism evidence="1 2">
    <name type="scientific">Vreelandella aquamarina</name>
    <dbReference type="NCBI Taxonomy" id="77097"/>
    <lineage>
        <taxon>Bacteria</taxon>
        <taxon>Pseudomonadati</taxon>
        <taxon>Pseudomonadota</taxon>
        <taxon>Gammaproteobacteria</taxon>
        <taxon>Oceanospirillales</taxon>
        <taxon>Halomonadaceae</taxon>
        <taxon>Vreelandella</taxon>
    </lineage>
</organism>
<reference evidence="1 2" key="1">
    <citation type="submission" date="2016-11" db="EMBL/GenBank/DDBJ databases">
        <authorList>
            <person name="Jaros S."/>
            <person name="Januszkiewicz K."/>
            <person name="Wedrychowicz H."/>
        </authorList>
    </citation>
    <scope>NUCLEOTIDE SEQUENCE [LARGE SCALE GENOMIC DNA]</scope>
    <source>
        <strain evidence="1 2">ACAM 239</strain>
    </source>
</reference>
<gene>
    <name evidence="1" type="ORF">SAMN05878438_3712</name>
</gene>
<name>A0A1N6K2D2_9GAMM</name>
<sequence>MELTKFDNFAICSDTVQGTQGDFTVTVLLDRDPDVTPDHFDCHSETDKQRWRDDEWFYGLLRAKVSVDVAGQSVLLDDCAAVLGGVEVNIGDDNSHLDEHAEELAREAYERGVSLVNAIKSAA</sequence>
<evidence type="ECO:0000313" key="2">
    <source>
        <dbReference type="Proteomes" id="UP000185024"/>
    </source>
</evidence>
<evidence type="ECO:0000313" key="1">
    <source>
        <dbReference type="EMBL" id="SIN86995.1"/>
    </source>
</evidence>
<protein>
    <submittedName>
        <fullName evidence="1">Uncharacterized protein</fullName>
    </submittedName>
</protein>
<dbReference type="GeneID" id="97278340"/>
<dbReference type="AlphaFoldDB" id="A0A1N6K2D2"/>
<dbReference type="Proteomes" id="UP000185024">
    <property type="component" value="Unassembled WGS sequence"/>
</dbReference>
<dbReference type="EMBL" id="FSQX01000002">
    <property type="protein sequence ID" value="SIN86995.1"/>
    <property type="molecule type" value="Genomic_DNA"/>
</dbReference>
<dbReference type="RefSeq" id="WP_022524141.1">
    <property type="nucleotide sequence ID" value="NZ_BJOI01000089.1"/>
</dbReference>
<proteinExistence type="predicted"/>